<dbReference type="EMBL" id="AXCR01000005">
    <property type="protein sequence ID" value="KJR86966.1"/>
    <property type="molecule type" value="Genomic_DNA"/>
</dbReference>
<gene>
    <name evidence="2" type="ORF">SPSK_01509</name>
</gene>
<comment type="caution">
    <text evidence="2">The sequence shown here is derived from an EMBL/GenBank/DDBJ whole genome shotgun (WGS) entry which is preliminary data.</text>
</comment>
<feature type="compositionally biased region" description="Basic and acidic residues" evidence="1">
    <location>
        <begin position="683"/>
        <end position="711"/>
    </location>
</feature>
<feature type="compositionally biased region" description="Basic and acidic residues" evidence="1">
    <location>
        <begin position="522"/>
        <end position="544"/>
    </location>
</feature>
<proteinExistence type="predicted"/>
<evidence type="ECO:0000256" key="1">
    <source>
        <dbReference type="SAM" id="MobiDB-lite"/>
    </source>
</evidence>
<feature type="region of interest" description="Disordered" evidence="1">
    <location>
        <begin position="1"/>
        <end position="50"/>
    </location>
</feature>
<feature type="compositionally biased region" description="Basic and acidic residues" evidence="1">
    <location>
        <begin position="468"/>
        <end position="479"/>
    </location>
</feature>
<dbReference type="RefSeq" id="XP_016589642.1">
    <property type="nucleotide sequence ID" value="XM_016728420.1"/>
</dbReference>
<dbReference type="OrthoDB" id="3946796at2759"/>
<feature type="compositionally biased region" description="Basic and acidic residues" evidence="1">
    <location>
        <begin position="366"/>
        <end position="375"/>
    </location>
</feature>
<sequence>MALDHMAPQLQPTNHAGFVTGSENVSPSRLVGAPSTPTISDDKDPNTPVRSSYLEELSIGALQNVQNLAQVPTSRNRHPKAKADVHVPASIATPDSLADVLSNFHIYSPPEKEAVTSELSKVTVRQTQETVSASPHSPKLQKSARNAKHAHFALPEQPCDSVEGGPSLTGSVRRESFSALLSESDIQSTIQQHDAKNFNWILSLPRDAGNFVGDKHLRRICSATDLADSASQDRKVYFGCNILRQRSLSRSSVTGRDRAVNTYTLIATPLSNRAEVNDIHAPAETMIDTLLPPNSTGVVPADFSGLSPKPVGAPLDQGSYERAQSVPRSPGSSVARIEDTLEELDRLEDQFEAVHRMVRVKRVASPDKEAFDRRSPGHGAADTQNSTTKTGTVRSRPSGVARTSSVRKSAGAPDPATKSTEETPAATTSAATKRLSVARPLSLLPPKPPVKSSKPPTTSTFELPGEAVARRLKEQREARMSAAAAAAAVGAKPTTTKTGQFRKARSVKPPTIPTFELPGEAISRRKREEHEAKLRRQEEEEKKRREFKARPVRLSVTPSTVPRETISSRARTKRTSIIGEASMASGGLSVPGSAVPGSASPANRRLSVISSDSAGRTNSSGQVTRGRGPALGSSPTAAGQMSRATSTSTGSISGKRSTISVEDVQYQKLRGREILQRDSILSSDRDREKREREAIARQARQEAAERSRALSREWAERQKLKAKKATTA</sequence>
<dbReference type="VEuPathDB" id="FungiDB:SPSK_01509"/>
<dbReference type="KEGG" id="ssck:SPSK_01509"/>
<feature type="compositionally biased region" description="Low complexity" evidence="1">
    <location>
        <begin position="450"/>
        <end position="460"/>
    </location>
</feature>
<reference evidence="2 3" key="1">
    <citation type="journal article" date="2014" name="BMC Genomics">
        <title>Comparative genomics of the major fungal agents of human and animal Sporotrichosis: Sporothrix schenckii and Sporothrix brasiliensis.</title>
        <authorList>
            <person name="Teixeira M.M."/>
            <person name="de Almeida L.G."/>
            <person name="Kubitschek-Barreira P."/>
            <person name="Alves F.L."/>
            <person name="Kioshima E.S."/>
            <person name="Abadio A.K."/>
            <person name="Fernandes L."/>
            <person name="Derengowski L.S."/>
            <person name="Ferreira K.S."/>
            <person name="Souza R.C."/>
            <person name="Ruiz J.C."/>
            <person name="de Andrade N.C."/>
            <person name="Paes H.C."/>
            <person name="Nicola A.M."/>
            <person name="Albuquerque P."/>
            <person name="Gerber A.L."/>
            <person name="Martins V.P."/>
            <person name="Peconick L.D."/>
            <person name="Neto A.V."/>
            <person name="Chaucanez C.B."/>
            <person name="Silva P.A."/>
            <person name="Cunha O.L."/>
            <person name="de Oliveira F.F."/>
            <person name="dos Santos T.C."/>
            <person name="Barros A.L."/>
            <person name="Soares M.A."/>
            <person name="de Oliveira L.M."/>
            <person name="Marini M.M."/>
            <person name="Villalobos-Duno H."/>
            <person name="Cunha M.M."/>
            <person name="de Hoog S."/>
            <person name="da Silveira J.F."/>
            <person name="Henrissat B."/>
            <person name="Nino-Vega G.A."/>
            <person name="Cisalpino P.S."/>
            <person name="Mora-Montes H.M."/>
            <person name="Almeida S.R."/>
            <person name="Stajich J.E."/>
            <person name="Lopes-Bezerra L.M."/>
            <person name="Vasconcelos A.T."/>
            <person name="Felipe M.S."/>
        </authorList>
    </citation>
    <scope>NUCLEOTIDE SEQUENCE [LARGE SCALE GENOMIC DNA]</scope>
    <source>
        <strain evidence="2 3">1099-18</strain>
    </source>
</reference>
<organism evidence="2 3">
    <name type="scientific">Sporothrix schenckii 1099-18</name>
    <dbReference type="NCBI Taxonomy" id="1397361"/>
    <lineage>
        <taxon>Eukaryota</taxon>
        <taxon>Fungi</taxon>
        <taxon>Dikarya</taxon>
        <taxon>Ascomycota</taxon>
        <taxon>Pezizomycotina</taxon>
        <taxon>Sordariomycetes</taxon>
        <taxon>Sordariomycetidae</taxon>
        <taxon>Ophiostomatales</taxon>
        <taxon>Ophiostomataceae</taxon>
        <taxon>Sporothrix</taxon>
    </lineage>
</organism>
<feature type="compositionally biased region" description="Polar residues" evidence="1">
    <location>
        <begin position="556"/>
        <end position="569"/>
    </location>
</feature>
<dbReference type="Proteomes" id="UP000033710">
    <property type="component" value="Unassembled WGS sequence"/>
</dbReference>
<protein>
    <recommendedName>
        <fullName evidence="4">Carboxylesterase family protein</fullName>
    </recommendedName>
</protein>
<feature type="compositionally biased region" description="Polar residues" evidence="1">
    <location>
        <begin position="633"/>
        <end position="657"/>
    </location>
</feature>
<feature type="compositionally biased region" description="Low complexity" evidence="1">
    <location>
        <begin position="415"/>
        <end position="433"/>
    </location>
</feature>
<accession>A0A0F2MFN8</accession>
<feature type="region of interest" description="Disordered" evidence="1">
    <location>
        <begin position="366"/>
        <end position="657"/>
    </location>
</feature>
<name>A0A0F2MFN8_SPOSC</name>
<evidence type="ECO:0000313" key="3">
    <source>
        <dbReference type="Proteomes" id="UP000033710"/>
    </source>
</evidence>
<evidence type="ECO:0008006" key="4">
    <source>
        <dbReference type="Google" id="ProtNLM"/>
    </source>
</evidence>
<dbReference type="GeneID" id="27663697"/>
<dbReference type="AlphaFoldDB" id="A0A0F2MFN8"/>
<feature type="region of interest" description="Disordered" evidence="1">
    <location>
        <begin position="672"/>
        <end position="711"/>
    </location>
</feature>
<feature type="compositionally biased region" description="Polar residues" evidence="1">
    <location>
        <begin position="608"/>
        <end position="623"/>
    </location>
</feature>
<feature type="compositionally biased region" description="Polar residues" evidence="1">
    <location>
        <begin position="382"/>
        <end position="407"/>
    </location>
</feature>
<feature type="region of interest" description="Disordered" evidence="1">
    <location>
        <begin position="313"/>
        <end position="334"/>
    </location>
</feature>
<evidence type="ECO:0000313" key="2">
    <source>
        <dbReference type="EMBL" id="KJR86966.1"/>
    </source>
</evidence>
<reference evidence="2 3" key="2">
    <citation type="journal article" date="2015" name="Eukaryot. Cell">
        <title>Asexual propagation of a virulent clone complex in a human and feline outbreak of sporotrichosis.</title>
        <authorList>
            <person name="Teixeira Mde M."/>
            <person name="Rodrigues A.M."/>
            <person name="Tsui C.K."/>
            <person name="de Almeida L.G."/>
            <person name="Van Diepeningen A.D."/>
            <person name="van den Ende B.G."/>
            <person name="Fernandes G.F."/>
            <person name="Kano R."/>
            <person name="Hamelin R.C."/>
            <person name="Lopes-Bezerra L.M."/>
            <person name="Vasconcelos A.T."/>
            <person name="de Hoog S."/>
            <person name="de Camargo Z.P."/>
            <person name="Felipe M.S."/>
        </authorList>
    </citation>
    <scope>NUCLEOTIDE SEQUENCE [LARGE SCALE GENOMIC DNA]</scope>
    <source>
        <strain evidence="2 3">1099-18</strain>
    </source>
</reference>